<sequence length="262" mass="29725">MCTRSPEGQPYPGLHQKKRGQQVKGGDSAPPLCSGETSPGVLHPALEHREDMDLLEWFQRRAMKIIRGLEHLSYGDKLRELGLFSLEKRRLWGDLIAAFQYLKGAYRKDGDRLFIKACCDRTKSNGFKLREGRFRLDLRKKFFYSEGGEALEQVAQRGSGGPIPGNIQGQKDIEVLERVQRRAMKLVKGLEHKSYEERLRELGCQQIGRRVKRRLVLSLAASAGQIGYPKVASTTLVTYVLATKLSLLYLEVRFTHTHSATL</sequence>
<protein>
    <submittedName>
        <fullName evidence="2">Uncharacterized protein</fullName>
    </submittedName>
</protein>
<evidence type="ECO:0000313" key="3">
    <source>
        <dbReference type="Proteomes" id="UP001333110"/>
    </source>
</evidence>
<evidence type="ECO:0000256" key="1">
    <source>
        <dbReference type="SAM" id="MobiDB-lite"/>
    </source>
</evidence>
<organism evidence="2 3">
    <name type="scientific">Mycteria americana</name>
    <name type="common">Wood stork</name>
    <dbReference type="NCBI Taxonomy" id="33587"/>
    <lineage>
        <taxon>Eukaryota</taxon>
        <taxon>Metazoa</taxon>
        <taxon>Chordata</taxon>
        <taxon>Craniata</taxon>
        <taxon>Vertebrata</taxon>
        <taxon>Euteleostomi</taxon>
        <taxon>Archelosauria</taxon>
        <taxon>Archosauria</taxon>
        <taxon>Dinosauria</taxon>
        <taxon>Saurischia</taxon>
        <taxon>Theropoda</taxon>
        <taxon>Coelurosauria</taxon>
        <taxon>Aves</taxon>
        <taxon>Neognathae</taxon>
        <taxon>Neoaves</taxon>
        <taxon>Aequornithes</taxon>
        <taxon>Ciconiiformes</taxon>
        <taxon>Ciconiidae</taxon>
        <taxon>Mycteria</taxon>
    </lineage>
</organism>
<comment type="caution">
    <text evidence="2">The sequence shown here is derived from an EMBL/GenBank/DDBJ whole genome shotgun (WGS) entry which is preliminary data.</text>
</comment>
<feature type="region of interest" description="Disordered" evidence="1">
    <location>
        <begin position="1"/>
        <end position="39"/>
    </location>
</feature>
<proteinExistence type="predicted"/>
<dbReference type="EMBL" id="JAUNZN010000001">
    <property type="protein sequence ID" value="KAK4831274.1"/>
    <property type="molecule type" value="Genomic_DNA"/>
</dbReference>
<keyword evidence="3" id="KW-1185">Reference proteome</keyword>
<evidence type="ECO:0000313" key="2">
    <source>
        <dbReference type="EMBL" id="KAK4831274.1"/>
    </source>
</evidence>
<gene>
    <name evidence="2" type="ORF">QYF61_016744</name>
</gene>
<dbReference type="AlphaFoldDB" id="A0AAN7S444"/>
<name>A0AAN7S444_MYCAM</name>
<accession>A0AAN7S444</accession>
<dbReference type="Proteomes" id="UP001333110">
    <property type="component" value="Unassembled WGS sequence"/>
</dbReference>
<reference evidence="2 3" key="1">
    <citation type="journal article" date="2023" name="J. Hered.">
        <title>Chromosome-level genome of the wood stork (Mycteria americana) provides insight into avian chromosome evolution.</title>
        <authorList>
            <person name="Flamio R. Jr."/>
            <person name="Ramstad K.M."/>
        </authorList>
    </citation>
    <scope>NUCLEOTIDE SEQUENCE [LARGE SCALE GENOMIC DNA]</scope>
    <source>
        <strain evidence="2">JAX WOST 10</strain>
    </source>
</reference>